<sequence length="305" mass="30937">MTEPAFVLPLWADLTAVALGGVQGAVFASGFQGQRRLDLLGVALIGIIVGMGGGLIRDVLLGVTPATLQSNWYILTAVAASLTGMLLAGVFQRLNKLIVALDAVLIGLFGAFGTSKALALGLPLIPAIFVGAIAAVGGGIARDIAMGLPIAIMHVGSLYAVAAAAGCTALGISYQLGLEIVPAAVLGVSVTTVIRLLAVVFDLSLPEQRRIYRRRVALETSAIPVISPAVLAQAQADAEQAQAAASQAAEAVEQAQAAADQAADVIEQVTEAVEQAQAAADLATEAIDTITWDAQAGEADDGPAR</sequence>
<evidence type="ECO:0000256" key="6">
    <source>
        <dbReference type="ARBA" id="ARBA00023136"/>
    </source>
</evidence>
<dbReference type="PANTHER" id="PTHR30506">
    <property type="entry name" value="INNER MEMBRANE PROTEIN"/>
    <property type="match status" value="1"/>
</dbReference>
<comment type="caution">
    <text evidence="10">The sequence shown here is derived from an EMBL/GenBank/DDBJ whole genome shotgun (WGS) entry which is preliminary data.</text>
</comment>
<feature type="transmembrane region" description="Helical" evidence="8">
    <location>
        <begin position="120"/>
        <end position="140"/>
    </location>
</feature>
<evidence type="ECO:0000256" key="2">
    <source>
        <dbReference type="ARBA" id="ARBA00008193"/>
    </source>
</evidence>
<keyword evidence="6 8" id="KW-0472">Membrane</keyword>
<dbReference type="EMBL" id="BAAAYV010000002">
    <property type="protein sequence ID" value="GAA3646293.1"/>
    <property type="molecule type" value="Genomic_DNA"/>
</dbReference>
<proteinExistence type="inferred from homology"/>
<reference evidence="11" key="1">
    <citation type="journal article" date="2019" name="Int. J. Syst. Evol. Microbiol.">
        <title>The Global Catalogue of Microorganisms (GCM) 10K type strain sequencing project: providing services to taxonomists for standard genome sequencing and annotation.</title>
        <authorList>
            <consortium name="The Broad Institute Genomics Platform"/>
            <consortium name="The Broad Institute Genome Sequencing Center for Infectious Disease"/>
            <person name="Wu L."/>
            <person name="Ma J."/>
        </authorList>
    </citation>
    <scope>NUCLEOTIDE SEQUENCE [LARGE SCALE GENOMIC DNA]</scope>
    <source>
        <strain evidence="11">JCM 16546</strain>
    </source>
</reference>
<dbReference type="Proteomes" id="UP001410795">
    <property type="component" value="Unassembled WGS sequence"/>
</dbReference>
<evidence type="ECO:0000256" key="8">
    <source>
        <dbReference type="SAM" id="Phobius"/>
    </source>
</evidence>
<evidence type="ECO:0000256" key="5">
    <source>
        <dbReference type="ARBA" id="ARBA00022989"/>
    </source>
</evidence>
<gene>
    <name evidence="10" type="ORF">GCM10022202_01950</name>
</gene>
<dbReference type="PANTHER" id="PTHR30506:SF3">
    <property type="entry name" value="UPF0126 INNER MEMBRANE PROTEIN YADS-RELATED"/>
    <property type="match status" value="1"/>
</dbReference>
<comment type="similarity">
    <text evidence="2">Belongs to the UPF0126 family.</text>
</comment>
<evidence type="ECO:0000256" key="7">
    <source>
        <dbReference type="SAM" id="Coils"/>
    </source>
</evidence>
<keyword evidence="7" id="KW-0175">Coiled coil</keyword>
<evidence type="ECO:0000313" key="11">
    <source>
        <dbReference type="Proteomes" id="UP001410795"/>
    </source>
</evidence>
<accession>A0ABP7B2X2</accession>
<feature type="transmembrane region" description="Helical" evidence="8">
    <location>
        <begin position="97"/>
        <end position="114"/>
    </location>
</feature>
<evidence type="ECO:0000259" key="9">
    <source>
        <dbReference type="Pfam" id="PF03458"/>
    </source>
</evidence>
<feature type="transmembrane region" description="Helical" evidence="8">
    <location>
        <begin position="72"/>
        <end position="90"/>
    </location>
</feature>
<feature type="domain" description="Glycine transporter" evidence="9">
    <location>
        <begin position="11"/>
        <end position="87"/>
    </location>
</feature>
<keyword evidence="11" id="KW-1185">Reference proteome</keyword>
<protein>
    <recommendedName>
        <fullName evidence="9">Glycine transporter domain-containing protein</fullName>
    </recommendedName>
</protein>
<evidence type="ECO:0000256" key="3">
    <source>
        <dbReference type="ARBA" id="ARBA00022475"/>
    </source>
</evidence>
<feature type="transmembrane region" description="Helical" evidence="8">
    <location>
        <begin position="180"/>
        <end position="205"/>
    </location>
</feature>
<keyword evidence="3" id="KW-1003">Cell membrane</keyword>
<feature type="transmembrane region" description="Helical" evidence="8">
    <location>
        <begin position="152"/>
        <end position="174"/>
    </location>
</feature>
<keyword evidence="5 8" id="KW-1133">Transmembrane helix</keyword>
<evidence type="ECO:0000256" key="1">
    <source>
        <dbReference type="ARBA" id="ARBA00004651"/>
    </source>
</evidence>
<dbReference type="InterPro" id="IPR005115">
    <property type="entry name" value="Gly_transporter"/>
</dbReference>
<organism evidence="10 11">
    <name type="scientific">Microbacterium marinilacus</name>
    <dbReference type="NCBI Taxonomy" id="415209"/>
    <lineage>
        <taxon>Bacteria</taxon>
        <taxon>Bacillati</taxon>
        <taxon>Actinomycetota</taxon>
        <taxon>Actinomycetes</taxon>
        <taxon>Micrococcales</taxon>
        <taxon>Microbacteriaceae</taxon>
        <taxon>Microbacterium</taxon>
    </lineage>
</organism>
<name>A0ABP7B2X2_9MICO</name>
<dbReference type="Pfam" id="PF03458">
    <property type="entry name" value="Gly_transporter"/>
    <property type="match status" value="2"/>
</dbReference>
<feature type="transmembrane region" description="Helical" evidence="8">
    <location>
        <begin position="39"/>
        <end position="60"/>
    </location>
</feature>
<comment type="subcellular location">
    <subcellularLocation>
        <location evidence="1">Cell membrane</location>
        <topology evidence="1">Multi-pass membrane protein</topology>
    </subcellularLocation>
</comment>
<evidence type="ECO:0000313" key="10">
    <source>
        <dbReference type="EMBL" id="GAA3646293.1"/>
    </source>
</evidence>
<feature type="transmembrane region" description="Helical" evidence="8">
    <location>
        <begin position="6"/>
        <end position="27"/>
    </location>
</feature>
<keyword evidence="4 8" id="KW-0812">Transmembrane</keyword>
<feature type="coiled-coil region" evidence="7">
    <location>
        <begin position="231"/>
        <end position="286"/>
    </location>
</feature>
<feature type="domain" description="Glycine transporter" evidence="9">
    <location>
        <begin position="100"/>
        <end position="169"/>
    </location>
</feature>
<evidence type="ECO:0000256" key="4">
    <source>
        <dbReference type="ARBA" id="ARBA00022692"/>
    </source>
</evidence>